<proteinExistence type="predicted"/>
<protein>
    <recommendedName>
        <fullName evidence="1">DUF4351 domain-containing protein</fullName>
    </recommendedName>
</protein>
<dbReference type="AlphaFoldDB" id="A0A2U8DU17"/>
<sequence length="87" mass="10153">MSIDEIRRLHYKQEGKEEGREEGIAEAIEQSRLKNVEMVIKLLNKKFKNVDGDVIERIKVLSSDSLNLIIEDILDIESIEDLKKVWD</sequence>
<organism evidence="2 3">
    <name type="scientific">Clostridium drakei</name>
    <dbReference type="NCBI Taxonomy" id="332101"/>
    <lineage>
        <taxon>Bacteria</taxon>
        <taxon>Bacillati</taxon>
        <taxon>Bacillota</taxon>
        <taxon>Clostridia</taxon>
        <taxon>Eubacteriales</taxon>
        <taxon>Clostridiaceae</taxon>
        <taxon>Clostridium</taxon>
    </lineage>
</organism>
<dbReference type="OrthoDB" id="1730086at2"/>
<dbReference type="KEGG" id="cdrk:B9W14_14845"/>
<evidence type="ECO:0000259" key="1">
    <source>
        <dbReference type="Pfam" id="PF14261"/>
    </source>
</evidence>
<reference evidence="3" key="1">
    <citation type="submission" date="2017-04" db="EMBL/GenBank/DDBJ databases">
        <authorList>
            <person name="Song Y."/>
            <person name="Cho B.-K."/>
        </authorList>
    </citation>
    <scope>NUCLEOTIDE SEQUENCE [LARGE SCALE GENOMIC DNA]</scope>
    <source>
        <strain evidence="3">SL1</strain>
    </source>
</reference>
<keyword evidence="3" id="KW-1185">Reference proteome</keyword>
<dbReference type="EMBL" id="CP020953">
    <property type="protein sequence ID" value="AWI05724.1"/>
    <property type="molecule type" value="Genomic_DNA"/>
</dbReference>
<dbReference type="Pfam" id="PF14261">
    <property type="entry name" value="DUF4351"/>
    <property type="match status" value="1"/>
</dbReference>
<accession>A0A2U8DU17</accession>
<gene>
    <name evidence="2" type="ORF">B9W14_14845</name>
</gene>
<dbReference type="InterPro" id="IPR025587">
    <property type="entry name" value="DUF4351"/>
</dbReference>
<name>A0A2U8DU17_9CLOT</name>
<feature type="domain" description="DUF4351" evidence="1">
    <location>
        <begin position="21"/>
        <end position="84"/>
    </location>
</feature>
<evidence type="ECO:0000313" key="3">
    <source>
        <dbReference type="Proteomes" id="UP000244910"/>
    </source>
</evidence>
<evidence type="ECO:0000313" key="2">
    <source>
        <dbReference type="EMBL" id="AWI05724.1"/>
    </source>
</evidence>
<dbReference type="Proteomes" id="UP000244910">
    <property type="component" value="Chromosome"/>
</dbReference>
<dbReference type="RefSeq" id="WP_032076834.1">
    <property type="nucleotide sequence ID" value="NZ_CP020953.1"/>
</dbReference>